<comment type="caution">
    <text evidence="1">The sequence shown here is derived from an EMBL/GenBank/DDBJ whole genome shotgun (WGS) entry which is preliminary data.</text>
</comment>
<evidence type="ECO:0000313" key="2">
    <source>
        <dbReference type="Proteomes" id="UP000762676"/>
    </source>
</evidence>
<keyword evidence="1" id="KW-0695">RNA-directed DNA polymerase</keyword>
<gene>
    <name evidence="1" type="ORF">ElyMa_001315900</name>
</gene>
<dbReference type="AlphaFoldDB" id="A0AAV4IK66"/>
<evidence type="ECO:0000313" key="1">
    <source>
        <dbReference type="EMBL" id="GFS10138.1"/>
    </source>
</evidence>
<keyword evidence="1" id="KW-0808">Transferase</keyword>
<accession>A0AAV4IK66</accession>
<dbReference type="EMBL" id="BMAT01002610">
    <property type="protein sequence ID" value="GFS10138.1"/>
    <property type="molecule type" value="Genomic_DNA"/>
</dbReference>
<reference evidence="1 2" key="1">
    <citation type="journal article" date="2021" name="Elife">
        <title>Chloroplast acquisition without the gene transfer in kleptoplastic sea slugs, Plakobranchus ocellatus.</title>
        <authorList>
            <person name="Maeda T."/>
            <person name="Takahashi S."/>
            <person name="Yoshida T."/>
            <person name="Shimamura S."/>
            <person name="Takaki Y."/>
            <person name="Nagai Y."/>
            <person name="Toyoda A."/>
            <person name="Suzuki Y."/>
            <person name="Arimoto A."/>
            <person name="Ishii H."/>
            <person name="Satoh N."/>
            <person name="Nishiyama T."/>
            <person name="Hasebe M."/>
            <person name="Maruyama T."/>
            <person name="Minagawa J."/>
            <person name="Obokata J."/>
            <person name="Shigenobu S."/>
        </authorList>
    </citation>
    <scope>NUCLEOTIDE SEQUENCE [LARGE SCALE GENOMIC DNA]</scope>
</reference>
<name>A0AAV4IK66_9GAST</name>
<organism evidence="1 2">
    <name type="scientific">Elysia marginata</name>
    <dbReference type="NCBI Taxonomy" id="1093978"/>
    <lineage>
        <taxon>Eukaryota</taxon>
        <taxon>Metazoa</taxon>
        <taxon>Spiralia</taxon>
        <taxon>Lophotrochozoa</taxon>
        <taxon>Mollusca</taxon>
        <taxon>Gastropoda</taxon>
        <taxon>Heterobranchia</taxon>
        <taxon>Euthyneura</taxon>
        <taxon>Panpulmonata</taxon>
        <taxon>Sacoglossa</taxon>
        <taxon>Placobranchoidea</taxon>
        <taxon>Plakobranchidae</taxon>
        <taxon>Elysia</taxon>
    </lineage>
</organism>
<protein>
    <submittedName>
        <fullName evidence="1">Reverse transcriptase</fullName>
    </submittedName>
</protein>
<proteinExistence type="predicted"/>
<keyword evidence="1" id="KW-0548">Nucleotidyltransferase</keyword>
<dbReference type="Proteomes" id="UP000762676">
    <property type="component" value="Unassembled WGS sequence"/>
</dbReference>
<keyword evidence="2" id="KW-1185">Reference proteome</keyword>
<sequence>MAWEVERDKYPERKVLIDGCDDWIVSVHLPGWDKHPDLTKINTLRSEIVIHSSLTQQVTTVKLTIPCESRMEPAQGKSSGLH</sequence>
<dbReference type="GO" id="GO:0003964">
    <property type="term" value="F:RNA-directed DNA polymerase activity"/>
    <property type="evidence" value="ECO:0007669"/>
    <property type="project" value="UniProtKB-KW"/>
</dbReference>